<dbReference type="PANTHER" id="PTHR24221">
    <property type="entry name" value="ATP-BINDING CASSETTE SUB-FAMILY B"/>
    <property type="match status" value="1"/>
</dbReference>
<evidence type="ECO:0000313" key="13">
    <source>
        <dbReference type="Proteomes" id="UP000054387"/>
    </source>
</evidence>
<dbReference type="PROSITE" id="PS50893">
    <property type="entry name" value="ABC_TRANSPORTER_2"/>
    <property type="match status" value="1"/>
</dbReference>
<dbReference type="InterPro" id="IPR036640">
    <property type="entry name" value="ABC1_TM_sf"/>
</dbReference>
<feature type="domain" description="ABC transporter" evidence="10">
    <location>
        <begin position="366"/>
        <end position="601"/>
    </location>
</feature>
<evidence type="ECO:0000259" key="10">
    <source>
        <dbReference type="PROSITE" id="PS50893"/>
    </source>
</evidence>
<dbReference type="GO" id="GO:0005886">
    <property type="term" value="C:plasma membrane"/>
    <property type="evidence" value="ECO:0007669"/>
    <property type="project" value="UniProtKB-SubCell"/>
</dbReference>
<dbReference type="GO" id="GO:0005524">
    <property type="term" value="F:ATP binding"/>
    <property type="evidence" value="ECO:0007669"/>
    <property type="project" value="UniProtKB-KW"/>
</dbReference>
<keyword evidence="6" id="KW-0067">ATP-binding</keyword>
<evidence type="ECO:0000256" key="1">
    <source>
        <dbReference type="ARBA" id="ARBA00004651"/>
    </source>
</evidence>
<dbReference type="STRING" id="1514971.AUR64_14610"/>
<dbReference type="PROSITE" id="PS50929">
    <property type="entry name" value="ABC_TM1F"/>
    <property type="match status" value="1"/>
</dbReference>
<evidence type="ECO:0000259" key="11">
    <source>
        <dbReference type="PROSITE" id="PS50929"/>
    </source>
</evidence>
<dbReference type="AlphaFoldDB" id="A0A0W1R7D2"/>
<evidence type="ECO:0000256" key="8">
    <source>
        <dbReference type="ARBA" id="ARBA00023136"/>
    </source>
</evidence>
<comment type="caution">
    <text evidence="12">The sequence shown here is derived from an EMBL/GenBank/DDBJ whole genome shotgun (WGS) entry which is preliminary data.</text>
</comment>
<dbReference type="RefSeq" id="WP_058582184.1">
    <property type="nucleotide sequence ID" value="NZ_LOPU01000029.1"/>
</dbReference>
<dbReference type="Pfam" id="PF00664">
    <property type="entry name" value="ABC_membrane"/>
    <property type="match status" value="1"/>
</dbReference>
<reference evidence="12 13" key="1">
    <citation type="submission" date="2015-12" db="EMBL/GenBank/DDBJ databases">
        <title>Haloprofundus marisrubri gen. nov., sp. nov., an extremely halophilic archaeon isolated from the Discovery deep brine-seawater interface in the Red Sea.</title>
        <authorList>
            <person name="Zhang G."/>
            <person name="Stingl U."/>
            <person name="Rashid M."/>
        </authorList>
    </citation>
    <scope>NUCLEOTIDE SEQUENCE [LARGE SCALE GENOMIC DNA]</scope>
    <source>
        <strain evidence="12 13">SB9</strain>
    </source>
</reference>
<dbReference type="InterPro" id="IPR017871">
    <property type="entry name" value="ABC_transporter-like_CS"/>
</dbReference>
<evidence type="ECO:0000256" key="9">
    <source>
        <dbReference type="SAM" id="Phobius"/>
    </source>
</evidence>
<dbReference type="SMART" id="SM00382">
    <property type="entry name" value="AAA"/>
    <property type="match status" value="1"/>
</dbReference>
<dbReference type="Proteomes" id="UP000054387">
    <property type="component" value="Unassembled WGS sequence"/>
</dbReference>
<feature type="domain" description="ABC transmembrane type-1" evidence="11">
    <location>
        <begin position="33"/>
        <end position="331"/>
    </location>
</feature>
<gene>
    <name evidence="12" type="ORF">AUR64_14610</name>
</gene>
<dbReference type="OrthoDB" id="121502at2157"/>
<feature type="transmembrane region" description="Helical" evidence="9">
    <location>
        <begin position="30"/>
        <end position="53"/>
    </location>
</feature>
<dbReference type="PROSITE" id="PS00211">
    <property type="entry name" value="ABC_TRANSPORTER_1"/>
    <property type="match status" value="1"/>
</dbReference>
<dbReference type="InterPro" id="IPR003593">
    <property type="entry name" value="AAA+_ATPase"/>
</dbReference>
<keyword evidence="5" id="KW-0547">Nucleotide-binding</keyword>
<evidence type="ECO:0000256" key="3">
    <source>
        <dbReference type="ARBA" id="ARBA00022475"/>
    </source>
</evidence>
<dbReference type="EMBL" id="LOPU01000029">
    <property type="protein sequence ID" value="KTG09031.1"/>
    <property type="molecule type" value="Genomic_DNA"/>
</dbReference>
<comment type="subcellular location">
    <subcellularLocation>
        <location evidence="1">Cell membrane</location>
        <topology evidence="1">Multi-pass membrane protein</topology>
    </subcellularLocation>
</comment>
<evidence type="ECO:0000256" key="7">
    <source>
        <dbReference type="ARBA" id="ARBA00022989"/>
    </source>
</evidence>
<dbReference type="SUPFAM" id="SSF90123">
    <property type="entry name" value="ABC transporter transmembrane region"/>
    <property type="match status" value="1"/>
</dbReference>
<dbReference type="InterPro" id="IPR011527">
    <property type="entry name" value="ABC1_TM_dom"/>
</dbReference>
<proteinExistence type="predicted"/>
<dbReference type="Gene3D" id="1.20.1560.10">
    <property type="entry name" value="ABC transporter type 1, transmembrane domain"/>
    <property type="match status" value="1"/>
</dbReference>
<dbReference type="SUPFAM" id="SSF52540">
    <property type="entry name" value="P-loop containing nucleoside triphosphate hydrolases"/>
    <property type="match status" value="1"/>
</dbReference>
<organism evidence="12 13">
    <name type="scientific">Haloprofundus marisrubri</name>
    <dbReference type="NCBI Taxonomy" id="1514971"/>
    <lineage>
        <taxon>Archaea</taxon>
        <taxon>Methanobacteriati</taxon>
        <taxon>Methanobacteriota</taxon>
        <taxon>Stenosarchaea group</taxon>
        <taxon>Halobacteria</taxon>
        <taxon>Halobacteriales</taxon>
        <taxon>Haloferacaceae</taxon>
        <taxon>Haloprofundus</taxon>
    </lineage>
</organism>
<name>A0A0W1R7D2_9EURY</name>
<evidence type="ECO:0000256" key="2">
    <source>
        <dbReference type="ARBA" id="ARBA00022448"/>
    </source>
</evidence>
<dbReference type="Gene3D" id="3.40.50.300">
    <property type="entry name" value="P-loop containing nucleotide triphosphate hydrolases"/>
    <property type="match status" value="1"/>
</dbReference>
<evidence type="ECO:0000256" key="4">
    <source>
        <dbReference type="ARBA" id="ARBA00022692"/>
    </source>
</evidence>
<evidence type="ECO:0000256" key="5">
    <source>
        <dbReference type="ARBA" id="ARBA00022741"/>
    </source>
</evidence>
<keyword evidence="8 9" id="KW-0472">Membrane</keyword>
<keyword evidence="7 9" id="KW-1133">Transmembrane helix</keyword>
<keyword evidence="4 9" id="KW-0812">Transmembrane</keyword>
<dbReference type="GO" id="GO:0140359">
    <property type="term" value="F:ABC-type transporter activity"/>
    <property type="evidence" value="ECO:0007669"/>
    <property type="project" value="InterPro"/>
</dbReference>
<dbReference type="InterPro" id="IPR027417">
    <property type="entry name" value="P-loop_NTPase"/>
</dbReference>
<sequence length="604" mass="66427">MSTLQDTNVELDWRQKLRAMYRVAKFKPKLASAVVCFSIVAAVLEGFGLSFILPIVELAQAGGINPGETDGLLGLFFSIYSILGIPFTMGYLVLGVVTIMTVRFTSSFLVGWFRGAIETQYVRHLQQEAFNNALNAEIGYFDTEGSDDILNAIVTQAEYAGRVIRYALQTVEQAMLSLMYVAIALYLAPVLTVVTAALLASVAVLFRNVLEGGYSLGDEVADAKEGIQENAQAGTQGIRDVKLFGLAGELREGFTKSVEQFERSRIKLLRNESAITNFYQLVTAVSVFVLIYAALTFSSLELGALGVFLFAMFRLGPKVSNLNRLVYRVEGELPHLVRTQAFVAELSANREPSEGEKPLSGRIDTIAFDDVRFSYDEENEPVLRGVDFAVDRGEFVAFVGPSGAGKSTIISLLARMYTPDEGTISADGTPHTEVGIEEWRSRVSVVRQDPHIFNDTLKRNVTIGNRSVSRDELETACEIAQITEFVDDLPNGYETVLGDQGVMLSGGQRQRVAIARALLKDADLLVLDEATSDLDTSLERRVHEGIEGMERDYAMLVIAHRLSTVTNADRIYTMEKGQVVESGTHAELLSNNGVYGELYNIQYS</sequence>
<keyword evidence="13" id="KW-1185">Reference proteome</keyword>
<feature type="transmembrane region" description="Helical" evidence="9">
    <location>
        <begin position="178"/>
        <end position="206"/>
    </location>
</feature>
<accession>A0A0W1R7D2</accession>
<keyword evidence="3" id="KW-1003">Cell membrane</keyword>
<feature type="transmembrane region" description="Helical" evidence="9">
    <location>
        <begin position="73"/>
        <end position="99"/>
    </location>
</feature>
<protein>
    <submittedName>
        <fullName evidence="12">Multidrug ABC transporter permease</fullName>
    </submittedName>
</protein>
<dbReference type="PANTHER" id="PTHR24221:SF654">
    <property type="entry name" value="ATP-BINDING CASSETTE SUB-FAMILY B MEMBER 6"/>
    <property type="match status" value="1"/>
</dbReference>
<dbReference type="Pfam" id="PF00005">
    <property type="entry name" value="ABC_tran"/>
    <property type="match status" value="1"/>
</dbReference>
<dbReference type="FunFam" id="3.40.50.300:FF:000221">
    <property type="entry name" value="Multidrug ABC transporter ATP-binding protein"/>
    <property type="match status" value="1"/>
</dbReference>
<evidence type="ECO:0000256" key="6">
    <source>
        <dbReference type="ARBA" id="ARBA00022840"/>
    </source>
</evidence>
<keyword evidence="2" id="KW-0813">Transport</keyword>
<evidence type="ECO:0000313" key="12">
    <source>
        <dbReference type="EMBL" id="KTG09031.1"/>
    </source>
</evidence>
<dbReference type="InterPro" id="IPR039421">
    <property type="entry name" value="Type_1_exporter"/>
</dbReference>
<feature type="transmembrane region" description="Helical" evidence="9">
    <location>
        <begin position="278"/>
        <end position="311"/>
    </location>
</feature>
<dbReference type="GO" id="GO:0016887">
    <property type="term" value="F:ATP hydrolysis activity"/>
    <property type="evidence" value="ECO:0007669"/>
    <property type="project" value="InterPro"/>
</dbReference>
<dbReference type="InterPro" id="IPR003439">
    <property type="entry name" value="ABC_transporter-like_ATP-bd"/>
</dbReference>